<protein>
    <submittedName>
        <fullName evidence="3">Uncharacterized protein</fullName>
    </submittedName>
</protein>
<evidence type="ECO:0000256" key="1">
    <source>
        <dbReference type="SAM" id="SignalP"/>
    </source>
</evidence>
<keyword evidence="1" id="KW-0732">Signal</keyword>
<reference evidence="3 4" key="1">
    <citation type="submission" date="2017-04" db="EMBL/GenBank/DDBJ databases">
        <title>Draft genome sequence of Zooshikella ganghwensis VG4 isolated from Red Sea sediments.</title>
        <authorList>
            <person name="Rehman Z."/>
            <person name="Alam I."/>
            <person name="Kamau A."/>
            <person name="Bajic V."/>
            <person name="Leiknes T."/>
        </authorList>
    </citation>
    <scope>NUCLEOTIDE SEQUENCE [LARGE SCALE GENOMIC DNA]</scope>
    <source>
        <strain evidence="3 4">VG4</strain>
    </source>
</reference>
<organism evidence="3 4">
    <name type="scientific">Zooshikella ganghwensis</name>
    <dbReference type="NCBI Taxonomy" id="202772"/>
    <lineage>
        <taxon>Bacteria</taxon>
        <taxon>Pseudomonadati</taxon>
        <taxon>Pseudomonadota</taxon>
        <taxon>Gammaproteobacteria</taxon>
        <taxon>Oceanospirillales</taxon>
        <taxon>Zooshikellaceae</taxon>
        <taxon>Zooshikella</taxon>
    </lineage>
</organism>
<dbReference type="RefSeq" id="WP_094789597.1">
    <property type="nucleotide sequence ID" value="NZ_NDXW01000002.1"/>
</dbReference>
<name>A0A4P9VFQ7_9GAMM</name>
<gene>
    <name evidence="3" type="ORF">B9G39_26390</name>
    <name evidence="2" type="ORF">B9G39_26470</name>
</gene>
<dbReference type="EMBL" id="NDXW01000003">
    <property type="protein sequence ID" value="RDH41776.1"/>
    <property type="molecule type" value="Genomic_DNA"/>
</dbReference>
<proteinExistence type="predicted"/>
<keyword evidence="4" id="KW-1185">Reference proteome</keyword>
<evidence type="ECO:0000313" key="2">
    <source>
        <dbReference type="EMBL" id="RDH41776.1"/>
    </source>
</evidence>
<evidence type="ECO:0000313" key="3">
    <source>
        <dbReference type="EMBL" id="RDH41945.1"/>
    </source>
</evidence>
<comment type="caution">
    <text evidence="3">The sequence shown here is derived from an EMBL/GenBank/DDBJ whole genome shotgun (WGS) entry which is preliminary data.</text>
</comment>
<sequence>MKKCITHRIIISITLLFCTFSAFADEWIGPYTIKEIKHIANKVGDSYQSHLLIVVNEEVNTKCQAANKNKQFQYHTLNDPNLWNSTWLTMALNAQSLGSKVKFYLEGTCHPSAARIHGISVIKE</sequence>
<feature type="chain" id="PRO_5036356802" evidence="1">
    <location>
        <begin position="25"/>
        <end position="124"/>
    </location>
</feature>
<accession>A0A4P9VFQ7</accession>
<feature type="signal peptide" evidence="1">
    <location>
        <begin position="1"/>
        <end position="24"/>
    </location>
</feature>
<dbReference type="AlphaFoldDB" id="A0A4P9VFQ7"/>
<dbReference type="Proteomes" id="UP000257039">
    <property type="component" value="Unassembled WGS sequence"/>
</dbReference>
<dbReference type="EMBL" id="NDXW01000002">
    <property type="protein sequence ID" value="RDH41945.1"/>
    <property type="molecule type" value="Genomic_DNA"/>
</dbReference>
<evidence type="ECO:0000313" key="4">
    <source>
        <dbReference type="Proteomes" id="UP000257039"/>
    </source>
</evidence>